<comment type="caution">
    <text evidence="1">The sequence shown here is derived from an EMBL/GenBank/DDBJ whole genome shotgun (WGS) entry which is preliminary data.</text>
</comment>
<keyword evidence="2" id="KW-1185">Reference proteome</keyword>
<dbReference type="Proteomes" id="UP000789396">
    <property type="component" value="Unassembled WGS sequence"/>
</dbReference>
<protein>
    <submittedName>
        <fullName evidence="1">14476_t:CDS:1</fullName>
    </submittedName>
</protein>
<dbReference type="AlphaFoldDB" id="A0A9N8Z4Q1"/>
<dbReference type="EMBL" id="CAJVPZ010000542">
    <property type="protein sequence ID" value="CAG8468689.1"/>
    <property type="molecule type" value="Genomic_DNA"/>
</dbReference>
<organism evidence="1 2">
    <name type="scientific">Racocetra fulgida</name>
    <dbReference type="NCBI Taxonomy" id="60492"/>
    <lineage>
        <taxon>Eukaryota</taxon>
        <taxon>Fungi</taxon>
        <taxon>Fungi incertae sedis</taxon>
        <taxon>Mucoromycota</taxon>
        <taxon>Glomeromycotina</taxon>
        <taxon>Glomeromycetes</taxon>
        <taxon>Diversisporales</taxon>
        <taxon>Gigasporaceae</taxon>
        <taxon>Racocetra</taxon>
    </lineage>
</organism>
<reference evidence="1" key="1">
    <citation type="submission" date="2021-06" db="EMBL/GenBank/DDBJ databases">
        <authorList>
            <person name="Kallberg Y."/>
            <person name="Tangrot J."/>
            <person name="Rosling A."/>
        </authorList>
    </citation>
    <scope>NUCLEOTIDE SEQUENCE</scope>
    <source>
        <strain evidence="1">IN212</strain>
    </source>
</reference>
<evidence type="ECO:0000313" key="1">
    <source>
        <dbReference type="EMBL" id="CAG8468689.1"/>
    </source>
</evidence>
<name>A0A9N8Z4Q1_9GLOM</name>
<proteinExistence type="predicted"/>
<sequence>MSSCDKAYPITTPTASPNFLCSVLGAVLSNQYTKFYVDPNVRYL</sequence>
<accession>A0A9N8Z4Q1</accession>
<evidence type="ECO:0000313" key="2">
    <source>
        <dbReference type="Proteomes" id="UP000789396"/>
    </source>
</evidence>
<gene>
    <name evidence="1" type="ORF">RFULGI_LOCUS1016</name>
</gene>